<protein>
    <submittedName>
        <fullName evidence="6">Putative Phage integrase</fullName>
    </submittedName>
</protein>
<dbReference type="PANTHER" id="PTHR30349:SF81">
    <property type="entry name" value="TYROSINE RECOMBINASE XERC"/>
    <property type="match status" value="1"/>
</dbReference>
<organism evidence="6">
    <name type="scientific">mine drainage metagenome</name>
    <dbReference type="NCBI Taxonomy" id="410659"/>
    <lineage>
        <taxon>unclassified sequences</taxon>
        <taxon>metagenomes</taxon>
        <taxon>ecological metagenomes</taxon>
    </lineage>
</organism>
<evidence type="ECO:0000256" key="1">
    <source>
        <dbReference type="ARBA" id="ARBA00022908"/>
    </source>
</evidence>
<evidence type="ECO:0000259" key="5">
    <source>
        <dbReference type="PROSITE" id="PS51900"/>
    </source>
</evidence>
<dbReference type="EMBL" id="CABN01000138">
    <property type="protein sequence ID" value="CBI00449.1"/>
    <property type="molecule type" value="Genomic_DNA"/>
</dbReference>
<dbReference type="InterPro" id="IPR011010">
    <property type="entry name" value="DNA_brk_join_enz"/>
</dbReference>
<evidence type="ECO:0000259" key="4">
    <source>
        <dbReference type="PROSITE" id="PS51898"/>
    </source>
</evidence>
<dbReference type="AlphaFoldDB" id="E6PZU0"/>
<dbReference type="Gene3D" id="1.10.443.10">
    <property type="entry name" value="Intergrase catalytic core"/>
    <property type="match status" value="1"/>
</dbReference>
<dbReference type="SUPFAM" id="SSF56349">
    <property type="entry name" value="DNA breaking-rejoining enzymes"/>
    <property type="match status" value="1"/>
</dbReference>
<feature type="domain" description="Core-binding (CB)" evidence="5">
    <location>
        <begin position="5"/>
        <end position="98"/>
    </location>
</feature>
<dbReference type="InterPro" id="IPR050090">
    <property type="entry name" value="Tyrosine_recombinase_XerCD"/>
</dbReference>
<dbReference type="InterPro" id="IPR002104">
    <property type="entry name" value="Integrase_catalytic"/>
</dbReference>
<keyword evidence="1" id="KW-0229">DNA integration</keyword>
<dbReference type="InterPro" id="IPR044068">
    <property type="entry name" value="CB"/>
</dbReference>
<sequence length="334" mass="38103">MDKRELLGPWLRRFLLEHVVHERNLSHNTQQSYRDTLTMLLPFVADRAEIPLDRLRVIDLSGNHIRAFLRHLEQVRKVSVSTRNQRLAAIHALARFIAEHSPQHVAWAGEVRTVPFKKTVRGLVPYLDKHEVDALLKIPDRSTVQGQRNYALLLFLYNSGARASEAANLCISDLNLDTRQPLTASVRILGKGGKVRRCPLWQKTAMELAQLVKERVPEQRVFLNRRREPLTRFGIHALIRRCVVQAGEHTPSLLAKRVGPHTLRHSTATHLLRAGVDLNTIRAWLGHVSLDTTQIYAEIDLEAKARALDRCQIPESKSPTLEPSDGLMHFLRTI</sequence>
<reference evidence="6" key="1">
    <citation type="submission" date="2009-10" db="EMBL/GenBank/DDBJ databases">
        <title>Diversity of trophic interactions inside an arsenic-rich microbial ecosystem.</title>
        <authorList>
            <person name="Bertin P.N."/>
            <person name="Heinrich-Salmeron A."/>
            <person name="Pelletier E."/>
            <person name="Goulhen-Chollet F."/>
            <person name="Arsene-Ploetze F."/>
            <person name="Gallien S."/>
            <person name="Calteau A."/>
            <person name="Vallenet D."/>
            <person name="Casiot C."/>
            <person name="Chane-Woon-Ming B."/>
            <person name="Giloteaux L."/>
            <person name="Barakat M."/>
            <person name="Bonnefoy V."/>
            <person name="Bruneel O."/>
            <person name="Chandler M."/>
            <person name="Cleiss J."/>
            <person name="Duran R."/>
            <person name="Elbaz-Poulichet F."/>
            <person name="Fonknechten N."/>
            <person name="Lauga B."/>
            <person name="Mornico D."/>
            <person name="Ortet P."/>
            <person name="Schaeffer C."/>
            <person name="Siguier P."/>
            <person name="Alexander Thil Smith A."/>
            <person name="Van Dorsselaer A."/>
            <person name="Weissenbach J."/>
            <person name="Medigue C."/>
            <person name="Le Paslier D."/>
        </authorList>
    </citation>
    <scope>NUCLEOTIDE SEQUENCE</scope>
</reference>
<dbReference type="GO" id="GO:0015074">
    <property type="term" value="P:DNA integration"/>
    <property type="evidence" value="ECO:0007669"/>
    <property type="project" value="UniProtKB-KW"/>
</dbReference>
<feature type="domain" description="Tyr recombinase" evidence="4">
    <location>
        <begin position="122"/>
        <end position="309"/>
    </location>
</feature>
<keyword evidence="2" id="KW-0238">DNA-binding</keyword>
<dbReference type="GO" id="GO:0006310">
    <property type="term" value="P:DNA recombination"/>
    <property type="evidence" value="ECO:0007669"/>
    <property type="project" value="UniProtKB-KW"/>
</dbReference>
<comment type="caution">
    <text evidence="6">The sequence shown here is derived from an EMBL/GenBank/DDBJ whole genome shotgun (WGS) entry which is preliminary data.</text>
</comment>
<keyword evidence="3" id="KW-0233">DNA recombination</keyword>
<evidence type="ECO:0000313" key="6">
    <source>
        <dbReference type="EMBL" id="CBI00449.1"/>
    </source>
</evidence>
<accession>E6PZU0</accession>
<dbReference type="PROSITE" id="PS51900">
    <property type="entry name" value="CB"/>
    <property type="match status" value="1"/>
</dbReference>
<dbReference type="InterPro" id="IPR010998">
    <property type="entry name" value="Integrase_recombinase_N"/>
</dbReference>
<dbReference type="InterPro" id="IPR013762">
    <property type="entry name" value="Integrase-like_cat_sf"/>
</dbReference>
<proteinExistence type="predicted"/>
<dbReference type="PROSITE" id="PS51898">
    <property type="entry name" value="TYR_RECOMBINASE"/>
    <property type="match status" value="1"/>
</dbReference>
<evidence type="ECO:0000256" key="2">
    <source>
        <dbReference type="ARBA" id="ARBA00023125"/>
    </source>
</evidence>
<dbReference type="Pfam" id="PF00589">
    <property type="entry name" value="Phage_integrase"/>
    <property type="match status" value="1"/>
</dbReference>
<dbReference type="PANTHER" id="PTHR30349">
    <property type="entry name" value="PHAGE INTEGRASE-RELATED"/>
    <property type="match status" value="1"/>
</dbReference>
<gene>
    <name evidence="6" type="ORF">CARN3_1452</name>
</gene>
<dbReference type="Pfam" id="PF02899">
    <property type="entry name" value="Phage_int_SAM_1"/>
    <property type="match status" value="1"/>
</dbReference>
<dbReference type="InterPro" id="IPR004107">
    <property type="entry name" value="Integrase_SAM-like_N"/>
</dbReference>
<name>E6PZU0_9ZZZZ</name>
<evidence type="ECO:0000256" key="3">
    <source>
        <dbReference type="ARBA" id="ARBA00023172"/>
    </source>
</evidence>
<dbReference type="GO" id="GO:0003677">
    <property type="term" value="F:DNA binding"/>
    <property type="evidence" value="ECO:0007669"/>
    <property type="project" value="UniProtKB-KW"/>
</dbReference>
<dbReference type="Gene3D" id="1.10.150.130">
    <property type="match status" value="1"/>
</dbReference>